<dbReference type="RefSeq" id="YP_010001289.1">
    <property type="nucleotide sequence ID" value="NC_053174.1"/>
</dbReference>
<sequence>MSDIDNARKLLEDNGFVVLRAKSYRQAQERQRVAEALRQAAEDDSARTRRWVQDDLGPEIRRLRERCTFLYGEARAAGLTVEQLAAPLLESDHP</sequence>
<proteinExistence type="predicted"/>
<name>A0A4Y6EEN6_9CAUD</name>
<protein>
    <submittedName>
        <fullName evidence="1">Uncharacterized protein</fullName>
    </submittedName>
</protein>
<reference evidence="1 2" key="1">
    <citation type="submission" date="2019-04" db="EMBL/GenBank/DDBJ databases">
        <authorList>
            <person name="Pope W.H."/>
            <person name="Garlena R.A."/>
            <person name="Russell D.A."/>
            <person name="Jacobs-Sera D."/>
            <person name="Hatfull G.F."/>
        </authorList>
    </citation>
    <scope>NUCLEOTIDE SEQUENCE [LARGE SCALE GENOMIC DNA]</scope>
</reference>
<dbReference type="EMBL" id="MK801721">
    <property type="protein sequence ID" value="QDF17166.1"/>
    <property type="molecule type" value="Genomic_DNA"/>
</dbReference>
<keyword evidence="2" id="KW-1185">Reference proteome</keyword>
<gene>
    <name evidence="1" type="primary">71</name>
    <name evidence="1" type="ORF">SEA_WILLIAM_71</name>
</gene>
<accession>A0A4Y6EEN6</accession>
<organism evidence="1 2">
    <name type="scientific">Gordonia phage William</name>
    <dbReference type="NCBI Taxonomy" id="2571253"/>
    <lineage>
        <taxon>Viruses</taxon>
        <taxon>Duplodnaviria</taxon>
        <taxon>Heunggongvirae</taxon>
        <taxon>Uroviricota</taxon>
        <taxon>Caudoviricetes</taxon>
        <taxon>Fairfaxidumvirus</taxon>
        <taxon>Fairfaxidumvirus william</taxon>
    </lineage>
</organism>
<evidence type="ECO:0000313" key="2">
    <source>
        <dbReference type="Proteomes" id="UP000319240"/>
    </source>
</evidence>
<dbReference type="GeneID" id="62974456"/>
<dbReference type="Proteomes" id="UP000319240">
    <property type="component" value="Segment"/>
</dbReference>
<dbReference type="KEGG" id="vg:62974456"/>
<evidence type="ECO:0000313" key="1">
    <source>
        <dbReference type="EMBL" id="QDF17166.1"/>
    </source>
</evidence>